<dbReference type="NCBIfam" id="NF033545">
    <property type="entry name" value="transpos_IS630"/>
    <property type="match status" value="1"/>
</dbReference>
<dbReference type="AlphaFoldDB" id="A0A8G2BMU7"/>
<keyword evidence="2" id="KW-0378">Hydrolase</keyword>
<evidence type="ECO:0000259" key="1">
    <source>
        <dbReference type="Pfam" id="PF13358"/>
    </source>
</evidence>
<dbReference type="Gene3D" id="3.30.420.10">
    <property type="entry name" value="Ribonuclease H-like superfamily/Ribonuclease H"/>
    <property type="match status" value="1"/>
</dbReference>
<gene>
    <name evidence="2" type="ORF">SAMN05660686_03943</name>
</gene>
<dbReference type="Proteomes" id="UP000198615">
    <property type="component" value="Unassembled WGS sequence"/>
</dbReference>
<feature type="domain" description="Tc1-like transposase DDE" evidence="1">
    <location>
        <begin position="20"/>
        <end position="105"/>
    </location>
</feature>
<dbReference type="GO" id="GO:0003676">
    <property type="term" value="F:nucleic acid binding"/>
    <property type="evidence" value="ECO:0007669"/>
    <property type="project" value="InterPro"/>
</dbReference>
<dbReference type="InterPro" id="IPR036397">
    <property type="entry name" value="RNaseH_sf"/>
</dbReference>
<dbReference type="GO" id="GO:0004519">
    <property type="term" value="F:endonuclease activity"/>
    <property type="evidence" value="ECO:0007669"/>
    <property type="project" value="UniProtKB-KW"/>
</dbReference>
<dbReference type="EMBL" id="FNBW01000013">
    <property type="protein sequence ID" value="SDG29030.1"/>
    <property type="molecule type" value="Genomic_DNA"/>
</dbReference>
<dbReference type="Pfam" id="PF13358">
    <property type="entry name" value="DDE_3"/>
    <property type="match status" value="1"/>
</dbReference>
<evidence type="ECO:0000313" key="2">
    <source>
        <dbReference type="EMBL" id="SDG29030.1"/>
    </source>
</evidence>
<sequence>MRTGIMFTLSRMTGMNMQRHRHQEFIRFLNRLERDIPAGKVVHVILDNVSSHKTPEVRRWLARHPRWTFHFTPTSSSWLNAVEGFFARLTRRRLKHGVFHSVCDLQAAINRFLAEHNDGEAKPFAWRADPDAIIAARSRGFQTLESIH</sequence>
<dbReference type="InterPro" id="IPR047655">
    <property type="entry name" value="Transpos_IS630-like"/>
</dbReference>
<comment type="caution">
    <text evidence="2">The sequence shown here is derived from an EMBL/GenBank/DDBJ whole genome shotgun (WGS) entry which is preliminary data.</text>
</comment>
<evidence type="ECO:0000313" key="3">
    <source>
        <dbReference type="Proteomes" id="UP000198615"/>
    </source>
</evidence>
<organism evidence="2 3">
    <name type="scientific">Thalassobaculum litoreum DSM 18839</name>
    <dbReference type="NCBI Taxonomy" id="1123362"/>
    <lineage>
        <taxon>Bacteria</taxon>
        <taxon>Pseudomonadati</taxon>
        <taxon>Pseudomonadota</taxon>
        <taxon>Alphaproteobacteria</taxon>
        <taxon>Rhodospirillales</taxon>
        <taxon>Thalassobaculaceae</taxon>
        <taxon>Thalassobaculum</taxon>
    </lineage>
</organism>
<reference evidence="2 3" key="1">
    <citation type="submission" date="2016-10" db="EMBL/GenBank/DDBJ databases">
        <authorList>
            <person name="Varghese N."/>
            <person name="Submissions S."/>
        </authorList>
    </citation>
    <scope>NUCLEOTIDE SEQUENCE [LARGE SCALE GENOMIC DNA]</scope>
    <source>
        <strain evidence="2 3">DSM 18839</strain>
    </source>
</reference>
<proteinExistence type="predicted"/>
<protein>
    <submittedName>
        <fullName evidence="2">DDE superfamily endonuclease</fullName>
    </submittedName>
</protein>
<dbReference type="InterPro" id="IPR038717">
    <property type="entry name" value="Tc1-like_DDE_dom"/>
</dbReference>
<keyword evidence="2" id="KW-0255">Endonuclease</keyword>
<name>A0A8G2BMU7_9PROT</name>
<keyword evidence="3" id="KW-1185">Reference proteome</keyword>
<keyword evidence="2" id="KW-0540">Nuclease</keyword>
<accession>A0A8G2BMU7</accession>